<keyword evidence="2" id="KW-0547">Nucleotide-binding</keyword>
<keyword evidence="3" id="KW-0658">Purine biosynthesis</keyword>
<dbReference type="RefSeq" id="WP_307262155.1">
    <property type="nucleotide sequence ID" value="NZ_JAUSVL010000001.1"/>
</dbReference>
<gene>
    <name evidence="7" type="ORF">J3R75_002666</name>
</gene>
<keyword evidence="4" id="KW-0067">ATP-binding</keyword>
<evidence type="ECO:0000256" key="1">
    <source>
        <dbReference type="ARBA" id="ARBA00022598"/>
    </source>
</evidence>
<dbReference type="InterPro" id="IPR028923">
    <property type="entry name" value="SAICAR_synt/ADE2_N"/>
</dbReference>
<dbReference type="Gene3D" id="3.30.200.20">
    <property type="entry name" value="Phosphorylase Kinase, domain 1"/>
    <property type="match status" value="1"/>
</dbReference>
<sequence>MMRENDDVMRVFCRNPAFNRLGLDADAVRSLLLDSGERFLSLPLYHRGNSKEIRRTDVPGILVQRFLPTVYSYRINRAGEVAGTDGLRMRISCLFWDWLHREGIKTCVLAAGSDFALVTEERVPPVEVIVKAALVGTPAHIYDGIFEIMDRYGESFTKGEAHAPYVRFDYRNPLTNSNGDRLRDEQLPMYLAERLIDTTAAEHTALRVFSVVRSTCQRAGFDVLDFCLFMNESGDVVCGEISPDNMRIKSLSACEDYDKDIWRKDGSPDLLLARWKQFEQALEATNDPV</sequence>
<dbReference type="Gene3D" id="3.30.470.20">
    <property type="entry name" value="ATP-grasp fold, B domain"/>
    <property type="match status" value="1"/>
</dbReference>
<dbReference type="EC" id="6.3.2.6" evidence="7"/>
<dbReference type="AlphaFoldDB" id="A0AAE4ANS1"/>
<accession>A0AAE4ANS1</accession>
<dbReference type="SUPFAM" id="SSF56104">
    <property type="entry name" value="SAICAR synthase-like"/>
    <property type="match status" value="1"/>
</dbReference>
<comment type="catalytic activity">
    <reaction evidence="5">
        <text>5-amino-1-(5-phospho-D-ribosyl)imidazole-4-carboxylate + L-aspartate + ATP = (2S)-2-[5-amino-1-(5-phospho-beta-D-ribosyl)imidazole-4-carboxamido]succinate + ADP + phosphate + 2 H(+)</text>
        <dbReference type="Rhea" id="RHEA:22628"/>
        <dbReference type="ChEBI" id="CHEBI:15378"/>
        <dbReference type="ChEBI" id="CHEBI:29991"/>
        <dbReference type="ChEBI" id="CHEBI:30616"/>
        <dbReference type="ChEBI" id="CHEBI:43474"/>
        <dbReference type="ChEBI" id="CHEBI:58443"/>
        <dbReference type="ChEBI" id="CHEBI:77657"/>
        <dbReference type="ChEBI" id="CHEBI:456216"/>
        <dbReference type="EC" id="6.3.2.6"/>
    </reaction>
</comment>
<evidence type="ECO:0000256" key="3">
    <source>
        <dbReference type="ARBA" id="ARBA00022755"/>
    </source>
</evidence>
<dbReference type="GO" id="GO:0005524">
    <property type="term" value="F:ATP binding"/>
    <property type="evidence" value="ECO:0007669"/>
    <property type="project" value="UniProtKB-KW"/>
</dbReference>
<evidence type="ECO:0000313" key="7">
    <source>
        <dbReference type="EMBL" id="MDQ0290559.1"/>
    </source>
</evidence>
<reference evidence="7" key="1">
    <citation type="submission" date="2023-07" db="EMBL/GenBank/DDBJ databases">
        <title>Genomic Encyclopedia of Type Strains, Phase IV (KMG-IV): sequencing the most valuable type-strain genomes for metagenomic binning, comparative biology and taxonomic classification.</title>
        <authorList>
            <person name="Goeker M."/>
        </authorList>
    </citation>
    <scope>NUCLEOTIDE SEQUENCE</scope>
    <source>
        <strain evidence="7">DSM 24202</strain>
    </source>
</reference>
<dbReference type="Proteomes" id="UP001238163">
    <property type="component" value="Unassembled WGS sequence"/>
</dbReference>
<dbReference type="GO" id="GO:0006164">
    <property type="term" value="P:purine nucleotide biosynthetic process"/>
    <property type="evidence" value="ECO:0007669"/>
    <property type="project" value="UniProtKB-KW"/>
</dbReference>
<keyword evidence="8" id="KW-1185">Reference proteome</keyword>
<organism evidence="7 8">
    <name type="scientific">Oligosphaera ethanolica</name>
    <dbReference type="NCBI Taxonomy" id="760260"/>
    <lineage>
        <taxon>Bacteria</taxon>
        <taxon>Pseudomonadati</taxon>
        <taxon>Lentisphaerota</taxon>
        <taxon>Oligosphaeria</taxon>
        <taxon>Oligosphaerales</taxon>
        <taxon>Oligosphaeraceae</taxon>
        <taxon>Oligosphaera</taxon>
    </lineage>
</organism>
<evidence type="ECO:0000313" key="8">
    <source>
        <dbReference type="Proteomes" id="UP001238163"/>
    </source>
</evidence>
<dbReference type="GO" id="GO:0004639">
    <property type="term" value="F:phosphoribosylaminoimidazolesuccinocarboxamide synthase activity"/>
    <property type="evidence" value="ECO:0007669"/>
    <property type="project" value="UniProtKB-EC"/>
</dbReference>
<protein>
    <submittedName>
        <fullName evidence="7">Phosphoribosylaminoimidazole-succinocarboxamide synthase</fullName>
        <ecNumber evidence="7">6.3.2.6</ecNumber>
    </submittedName>
</protein>
<comment type="caution">
    <text evidence="7">The sequence shown here is derived from an EMBL/GenBank/DDBJ whole genome shotgun (WGS) entry which is preliminary data.</text>
</comment>
<name>A0AAE4ANS1_9BACT</name>
<evidence type="ECO:0000256" key="2">
    <source>
        <dbReference type="ARBA" id="ARBA00022741"/>
    </source>
</evidence>
<dbReference type="EMBL" id="JAUSVL010000001">
    <property type="protein sequence ID" value="MDQ0290559.1"/>
    <property type="molecule type" value="Genomic_DNA"/>
</dbReference>
<evidence type="ECO:0000256" key="4">
    <source>
        <dbReference type="ARBA" id="ARBA00022840"/>
    </source>
</evidence>
<evidence type="ECO:0000256" key="5">
    <source>
        <dbReference type="ARBA" id="ARBA00048475"/>
    </source>
</evidence>
<dbReference type="Pfam" id="PF01259">
    <property type="entry name" value="SAICAR_synt"/>
    <property type="match status" value="1"/>
</dbReference>
<keyword evidence="1 7" id="KW-0436">Ligase</keyword>
<evidence type="ECO:0000259" key="6">
    <source>
        <dbReference type="Pfam" id="PF01259"/>
    </source>
</evidence>
<feature type="domain" description="SAICAR synthetase/ADE2 N-terminal" evidence="6">
    <location>
        <begin position="45"/>
        <end position="265"/>
    </location>
</feature>
<proteinExistence type="predicted"/>